<comment type="caution">
    <text evidence="1">The sequence shown here is derived from an EMBL/GenBank/DDBJ whole genome shotgun (WGS) entry which is preliminary data.</text>
</comment>
<accession>A0ACB8XKK8</accession>
<dbReference type="Proteomes" id="UP001055879">
    <property type="component" value="Linkage Group LG16"/>
</dbReference>
<organism evidence="1 2">
    <name type="scientific">Arctium lappa</name>
    <name type="common">Greater burdock</name>
    <name type="synonym">Lappa major</name>
    <dbReference type="NCBI Taxonomy" id="4217"/>
    <lineage>
        <taxon>Eukaryota</taxon>
        <taxon>Viridiplantae</taxon>
        <taxon>Streptophyta</taxon>
        <taxon>Embryophyta</taxon>
        <taxon>Tracheophyta</taxon>
        <taxon>Spermatophyta</taxon>
        <taxon>Magnoliopsida</taxon>
        <taxon>eudicotyledons</taxon>
        <taxon>Gunneridae</taxon>
        <taxon>Pentapetalae</taxon>
        <taxon>asterids</taxon>
        <taxon>campanulids</taxon>
        <taxon>Asterales</taxon>
        <taxon>Asteraceae</taxon>
        <taxon>Carduoideae</taxon>
        <taxon>Cardueae</taxon>
        <taxon>Arctiinae</taxon>
        <taxon>Arctium</taxon>
    </lineage>
</organism>
<proteinExistence type="predicted"/>
<sequence length="141" mass="15182">MAASLPPYPQMILEAIDGLKHDLPAGHVNELTDHLNKLKDSGELVFVKNNYMRPDPNAPLKRGRGRPAKAKDPSGVVETRDPVVVHGEGGSEMKRGRGRPRKDPNAPPAVKKVKVVAAVSGGRPRGRPRKVQPELVGVVAN</sequence>
<protein>
    <submittedName>
        <fullName evidence="1">Uncharacterized protein</fullName>
    </submittedName>
</protein>
<name>A0ACB8XKK8_ARCLA</name>
<keyword evidence="2" id="KW-1185">Reference proteome</keyword>
<gene>
    <name evidence="1" type="ORF">L6452_40173</name>
</gene>
<dbReference type="EMBL" id="CM042062">
    <property type="protein sequence ID" value="KAI3668956.1"/>
    <property type="molecule type" value="Genomic_DNA"/>
</dbReference>
<reference evidence="2" key="1">
    <citation type="journal article" date="2022" name="Mol. Ecol. Resour.">
        <title>The genomes of chicory, endive, great burdock and yacon provide insights into Asteraceae palaeo-polyploidization history and plant inulin production.</title>
        <authorList>
            <person name="Fan W."/>
            <person name="Wang S."/>
            <person name="Wang H."/>
            <person name="Wang A."/>
            <person name="Jiang F."/>
            <person name="Liu H."/>
            <person name="Zhao H."/>
            <person name="Xu D."/>
            <person name="Zhang Y."/>
        </authorList>
    </citation>
    <scope>NUCLEOTIDE SEQUENCE [LARGE SCALE GENOMIC DNA]</scope>
    <source>
        <strain evidence="2">cv. Niubang</strain>
    </source>
</reference>
<evidence type="ECO:0000313" key="1">
    <source>
        <dbReference type="EMBL" id="KAI3668956.1"/>
    </source>
</evidence>
<reference evidence="1 2" key="2">
    <citation type="journal article" date="2022" name="Mol. Ecol. Resour.">
        <title>The genomes of chicory, endive, great burdock and yacon provide insights into Asteraceae paleo-polyploidization history and plant inulin production.</title>
        <authorList>
            <person name="Fan W."/>
            <person name="Wang S."/>
            <person name="Wang H."/>
            <person name="Wang A."/>
            <person name="Jiang F."/>
            <person name="Liu H."/>
            <person name="Zhao H."/>
            <person name="Xu D."/>
            <person name="Zhang Y."/>
        </authorList>
    </citation>
    <scope>NUCLEOTIDE SEQUENCE [LARGE SCALE GENOMIC DNA]</scope>
    <source>
        <strain evidence="2">cv. Niubang</strain>
    </source>
</reference>
<evidence type="ECO:0000313" key="2">
    <source>
        <dbReference type="Proteomes" id="UP001055879"/>
    </source>
</evidence>